<reference evidence="4 5" key="1">
    <citation type="submission" date="2016-06" db="EMBL/GenBank/DDBJ databases">
        <title>Comparative genomics of the ectomycorrhizal sister species Rhizopogon vinicolor and Rhizopogon vesiculosus (Basidiomycota: Boletales) reveals a divergence of the mating type B locus.</title>
        <authorList>
            <consortium name="DOE Joint Genome Institute"/>
            <person name="Mujic A.B."/>
            <person name="Kuo A."/>
            <person name="Tritt A."/>
            <person name="Lipzen A."/>
            <person name="Chen C."/>
            <person name="Johnson J."/>
            <person name="Sharma A."/>
            <person name="Barry K."/>
            <person name="Grigoriev I.V."/>
            <person name="Spatafora J.W."/>
        </authorList>
    </citation>
    <scope>NUCLEOTIDE SEQUENCE [LARGE SCALE GENOMIC DNA]</scope>
    <source>
        <strain evidence="4 5">AM-OR11-026</strain>
    </source>
</reference>
<keyword evidence="2" id="KW-0812">Transmembrane</keyword>
<evidence type="ECO:0000313" key="5">
    <source>
        <dbReference type="Proteomes" id="UP000092154"/>
    </source>
</evidence>
<evidence type="ECO:0000256" key="2">
    <source>
        <dbReference type="SAM" id="Phobius"/>
    </source>
</evidence>
<evidence type="ECO:0000259" key="3">
    <source>
        <dbReference type="PROSITE" id="PS50969"/>
    </source>
</evidence>
<dbReference type="InParanoid" id="A0A1B7MMX6"/>
<dbReference type="EMBL" id="KV448682">
    <property type="protein sequence ID" value="OAX33932.1"/>
    <property type="molecule type" value="Genomic_DNA"/>
</dbReference>
<dbReference type="NCBIfam" id="TIGR02251">
    <property type="entry name" value="HIF-SF_euk"/>
    <property type="match status" value="1"/>
</dbReference>
<feature type="domain" description="FCP1 homology" evidence="3">
    <location>
        <begin position="239"/>
        <end position="413"/>
    </location>
</feature>
<evidence type="ECO:0000256" key="1">
    <source>
        <dbReference type="SAM" id="MobiDB-lite"/>
    </source>
</evidence>
<feature type="compositionally biased region" description="Polar residues" evidence="1">
    <location>
        <begin position="218"/>
        <end position="227"/>
    </location>
</feature>
<dbReference type="PANTHER" id="PTHR12210">
    <property type="entry name" value="DULLARD PROTEIN PHOSPHATASE"/>
    <property type="match status" value="1"/>
</dbReference>
<dbReference type="InterPro" id="IPR011948">
    <property type="entry name" value="Dullard_phosphatase"/>
</dbReference>
<keyword evidence="5" id="KW-1185">Reference proteome</keyword>
<organism evidence="4 5">
    <name type="scientific">Rhizopogon vinicolor AM-OR11-026</name>
    <dbReference type="NCBI Taxonomy" id="1314800"/>
    <lineage>
        <taxon>Eukaryota</taxon>
        <taxon>Fungi</taxon>
        <taxon>Dikarya</taxon>
        <taxon>Basidiomycota</taxon>
        <taxon>Agaricomycotina</taxon>
        <taxon>Agaricomycetes</taxon>
        <taxon>Agaricomycetidae</taxon>
        <taxon>Boletales</taxon>
        <taxon>Suillineae</taxon>
        <taxon>Rhizopogonaceae</taxon>
        <taxon>Rhizopogon</taxon>
    </lineage>
</organism>
<dbReference type="InterPro" id="IPR050365">
    <property type="entry name" value="TIM50"/>
</dbReference>
<sequence>MNSLAYISRQFDVFASARTPPSTPVDGQAFFPARRGSDAGPSFKRTNSWTNKSHKQRQAPDTQSPPRPKRSYSSPSGFLPIPLLRPFPPAPPAEVAIRSKSRFRVRSTFRRLFLVRALVLIWNTLCATWAQWTPADIDNKGKERLIAEDSEKPLIEATDVSSPETQPPLPSIPSPLSPDIDALKVILSKQDTATLPTPPPSPRPPPPPHLRSPKFSPVTVTDTASRSPTPPLTTAHKTPFHLPKTLVLDLDETLIHSTSKPMSSSSSGSGLLGFGRRNNGHTVEVFLGGRSTVYHVYKRPFVDYFLRKVSDWYTLVVFTASMQEYADPVIDWLDAGRGILSHRLFRESCTQLPNGSYIKDLSVVEQDLARVCLIDNSPVSYRGNEANGIPIEGWTHDPLDEALLDLLPILDSLRFTGDVRRVLGIRGFSS</sequence>
<dbReference type="SMART" id="SM00577">
    <property type="entry name" value="CPDc"/>
    <property type="match status" value="1"/>
</dbReference>
<feature type="region of interest" description="Disordered" evidence="1">
    <location>
        <begin position="192"/>
        <end position="238"/>
    </location>
</feature>
<evidence type="ECO:0000313" key="4">
    <source>
        <dbReference type="EMBL" id="OAX33932.1"/>
    </source>
</evidence>
<feature type="transmembrane region" description="Helical" evidence="2">
    <location>
        <begin position="112"/>
        <end position="132"/>
    </location>
</feature>
<dbReference type="STRING" id="1314800.A0A1B7MMX6"/>
<dbReference type="GO" id="GO:0016791">
    <property type="term" value="F:phosphatase activity"/>
    <property type="evidence" value="ECO:0007669"/>
    <property type="project" value="InterPro"/>
</dbReference>
<dbReference type="Pfam" id="PF03031">
    <property type="entry name" value="NIF"/>
    <property type="match status" value="1"/>
</dbReference>
<gene>
    <name evidence="4" type="ORF">K503DRAFT_851763</name>
</gene>
<dbReference type="AlphaFoldDB" id="A0A1B7MMX6"/>
<protein>
    <submittedName>
        <fullName evidence="4">NIF-domain-containing protein</fullName>
    </submittedName>
</protein>
<dbReference type="InterPro" id="IPR036412">
    <property type="entry name" value="HAD-like_sf"/>
</dbReference>
<name>A0A1B7MMX6_9AGAM</name>
<dbReference type="FunFam" id="3.40.50.1000:FF:000270">
    <property type="entry name" value="Nuclear envelope-endoplasmic reticulum network protein"/>
    <property type="match status" value="1"/>
</dbReference>
<proteinExistence type="predicted"/>
<dbReference type="OrthoDB" id="277011at2759"/>
<keyword evidence="2" id="KW-1133">Transmembrane helix</keyword>
<keyword evidence="2" id="KW-0472">Membrane</keyword>
<dbReference type="PROSITE" id="PS50969">
    <property type="entry name" value="FCP1"/>
    <property type="match status" value="1"/>
</dbReference>
<feature type="compositionally biased region" description="Pro residues" evidence="1">
    <location>
        <begin position="196"/>
        <end position="210"/>
    </location>
</feature>
<dbReference type="InterPro" id="IPR004274">
    <property type="entry name" value="FCP1_dom"/>
</dbReference>
<accession>A0A1B7MMX6</accession>
<dbReference type="SUPFAM" id="SSF56784">
    <property type="entry name" value="HAD-like"/>
    <property type="match status" value="1"/>
</dbReference>
<dbReference type="Proteomes" id="UP000092154">
    <property type="component" value="Unassembled WGS sequence"/>
</dbReference>
<dbReference type="InterPro" id="IPR023214">
    <property type="entry name" value="HAD_sf"/>
</dbReference>
<dbReference type="CDD" id="cd07521">
    <property type="entry name" value="HAD_FCP1-like"/>
    <property type="match status" value="1"/>
</dbReference>
<dbReference type="Gene3D" id="3.40.50.1000">
    <property type="entry name" value="HAD superfamily/HAD-like"/>
    <property type="match status" value="1"/>
</dbReference>
<feature type="region of interest" description="Disordered" evidence="1">
    <location>
        <begin position="17"/>
        <end position="75"/>
    </location>
</feature>